<keyword evidence="1" id="KW-0889">Transcription antitermination</keyword>
<accession>A0AAT9GFH9</accession>
<dbReference type="EMBL" id="AP029612">
    <property type="protein sequence ID" value="BFG69382.1"/>
    <property type="molecule type" value="Genomic_DNA"/>
</dbReference>
<dbReference type="Gene3D" id="3.30.70.940">
    <property type="entry name" value="NusG, N-terminal domain"/>
    <property type="match status" value="1"/>
</dbReference>
<dbReference type="InterPro" id="IPR043425">
    <property type="entry name" value="NusG-like"/>
</dbReference>
<dbReference type="SUPFAM" id="SSF82679">
    <property type="entry name" value="N-utilization substance G protein NusG, N-terminal domain"/>
    <property type="match status" value="1"/>
</dbReference>
<dbReference type="SMART" id="SM00738">
    <property type="entry name" value="NGN"/>
    <property type="match status" value="1"/>
</dbReference>
<evidence type="ECO:0000256" key="2">
    <source>
        <dbReference type="ARBA" id="ARBA00023015"/>
    </source>
</evidence>
<keyword evidence="3" id="KW-0804">Transcription</keyword>
<evidence type="ECO:0000256" key="3">
    <source>
        <dbReference type="ARBA" id="ARBA00023163"/>
    </source>
</evidence>
<evidence type="ECO:0000313" key="5">
    <source>
        <dbReference type="EMBL" id="BFG69382.1"/>
    </source>
</evidence>
<proteinExistence type="predicted"/>
<dbReference type="InterPro" id="IPR006645">
    <property type="entry name" value="NGN-like_dom"/>
</dbReference>
<dbReference type="PANTHER" id="PTHR30265">
    <property type="entry name" value="RHO-INTERACTING TRANSCRIPTION TERMINATION FACTOR NUSG"/>
    <property type="match status" value="1"/>
</dbReference>
<dbReference type="AlphaFoldDB" id="A0AAT9GFH9"/>
<gene>
    <name evidence="5" type="ORF">KACHI17_02630</name>
</gene>
<feature type="domain" description="NusG-like N-terminal" evidence="4">
    <location>
        <begin position="4"/>
        <end position="101"/>
    </location>
</feature>
<keyword evidence="2" id="KW-0805">Transcription regulation</keyword>
<sequence length="167" mass="19424">MEPEKKWYALYTKPRWEKKIDSLLVRKGIESWCPLQKIERQWSDRKKIIEDPLFKSYVFVHIDPSERTKVLMTEGVLNFVYYLGKPAVIKDEEVMTIKKYLAEKDASLAILSEEGYQAEMKIMVNHGVFMGNEGTVIRGGKKKVYVKLESLGQVMVVEFPAEYLSPL</sequence>
<dbReference type="RefSeq" id="WP_353549706.1">
    <property type="nucleotide sequence ID" value="NZ_AP029612.1"/>
</dbReference>
<dbReference type="PANTHER" id="PTHR30265:SF4">
    <property type="entry name" value="KOW MOTIF FAMILY PROTEIN, EXPRESSED"/>
    <property type="match status" value="1"/>
</dbReference>
<dbReference type="GO" id="GO:0031564">
    <property type="term" value="P:transcription antitermination"/>
    <property type="evidence" value="ECO:0007669"/>
    <property type="project" value="UniProtKB-KW"/>
</dbReference>
<dbReference type="NCBIfam" id="NF033644">
    <property type="entry name" value="antiterm_UpxY"/>
    <property type="match status" value="1"/>
</dbReference>
<protein>
    <submittedName>
        <fullName evidence="5">UpxY family transcription antiterminator</fullName>
    </submittedName>
</protein>
<dbReference type="InterPro" id="IPR036735">
    <property type="entry name" value="NGN_dom_sf"/>
</dbReference>
<evidence type="ECO:0000256" key="1">
    <source>
        <dbReference type="ARBA" id="ARBA00022814"/>
    </source>
</evidence>
<organism evidence="5">
    <name type="scientific">Sediminibacterium sp. KACHI17</name>
    <dbReference type="NCBI Taxonomy" id="1751071"/>
    <lineage>
        <taxon>Bacteria</taxon>
        <taxon>Pseudomonadati</taxon>
        <taxon>Bacteroidota</taxon>
        <taxon>Chitinophagia</taxon>
        <taxon>Chitinophagales</taxon>
        <taxon>Chitinophagaceae</taxon>
        <taxon>Sediminibacterium</taxon>
    </lineage>
</organism>
<dbReference type="Pfam" id="PF02357">
    <property type="entry name" value="NusG"/>
    <property type="match status" value="1"/>
</dbReference>
<dbReference type="CDD" id="cd09895">
    <property type="entry name" value="NGN_SP_UpxY"/>
    <property type="match status" value="1"/>
</dbReference>
<evidence type="ECO:0000259" key="4">
    <source>
        <dbReference type="SMART" id="SM00738"/>
    </source>
</evidence>
<name>A0AAT9GFH9_9BACT</name>
<reference evidence="5" key="1">
    <citation type="submission" date="2024-02" db="EMBL/GenBank/DDBJ databases">
        <title>Sediminibacterium planktonica sp. nov. and Sediminibacterium longus sp. nov., isolated from surface lake and river water.</title>
        <authorList>
            <person name="Watanabe K."/>
            <person name="Takemine S."/>
            <person name="Ishii Y."/>
            <person name="Ogata Y."/>
            <person name="Shindo C."/>
            <person name="Suda W."/>
        </authorList>
    </citation>
    <scope>NUCLEOTIDE SEQUENCE</scope>
    <source>
        <strain evidence="5">KACHI17</strain>
    </source>
</reference>
<dbReference type="GO" id="GO:0006354">
    <property type="term" value="P:DNA-templated transcription elongation"/>
    <property type="evidence" value="ECO:0007669"/>
    <property type="project" value="InterPro"/>
</dbReference>